<organism evidence="3 4">
    <name type="scientific">Capsicum baccatum</name>
    <name type="common">Peruvian pepper</name>
    <dbReference type="NCBI Taxonomy" id="33114"/>
    <lineage>
        <taxon>Eukaryota</taxon>
        <taxon>Viridiplantae</taxon>
        <taxon>Streptophyta</taxon>
        <taxon>Embryophyta</taxon>
        <taxon>Tracheophyta</taxon>
        <taxon>Spermatophyta</taxon>
        <taxon>Magnoliopsida</taxon>
        <taxon>eudicotyledons</taxon>
        <taxon>Gunneridae</taxon>
        <taxon>Pentapetalae</taxon>
        <taxon>asterids</taxon>
        <taxon>lamiids</taxon>
        <taxon>Solanales</taxon>
        <taxon>Solanaceae</taxon>
        <taxon>Solanoideae</taxon>
        <taxon>Capsiceae</taxon>
        <taxon>Capsicum</taxon>
    </lineage>
</organism>
<evidence type="ECO:0000313" key="3">
    <source>
        <dbReference type="EMBL" id="PHT48568.1"/>
    </source>
</evidence>
<dbReference type="InterPro" id="IPR042197">
    <property type="entry name" value="Apaf_helical"/>
</dbReference>
<dbReference type="AlphaFoldDB" id="A0A2G2WTH5"/>
<dbReference type="EMBL" id="MLFT02000005">
    <property type="protein sequence ID" value="PHT48568.1"/>
    <property type="molecule type" value="Genomic_DNA"/>
</dbReference>
<dbReference type="GO" id="GO:0043531">
    <property type="term" value="F:ADP binding"/>
    <property type="evidence" value="ECO:0007669"/>
    <property type="project" value="InterPro"/>
</dbReference>
<dbReference type="GO" id="GO:0006952">
    <property type="term" value="P:defense response"/>
    <property type="evidence" value="ECO:0007669"/>
    <property type="project" value="UniProtKB-KW"/>
</dbReference>
<evidence type="ECO:0000256" key="2">
    <source>
        <dbReference type="ARBA" id="ARBA00022821"/>
    </source>
</evidence>
<dbReference type="SUPFAM" id="SSF52540">
    <property type="entry name" value="P-loop containing nucleoside triphosphate hydrolases"/>
    <property type="match status" value="1"/>
</dbReference>
<comment type="caution">
    <text evidence="3">The sequence shown here is derived from an EMBL/GenBank/DDBJ whole genome shotgun (WGS) entry which is preliminary data.</text>
</comment>
<keyword evidence="4" id="KW-1185">Reference proteome</keyword>
<reference evidence="3 4" key="1">
    <citation type="journal article" date="2017" name="Genome Biol.">
        <title>New reference genome sequences of hot pepper reveal the massive evolution of plant disease-resistance genes by retroduplication.</title>
        <authorList>
            <person name="Kim S."/>
            <person name="Park J."/>
            <person name="Yeom S.I."/>
            <person name="Kim Y.M."/>
            <person name="Seo E."/>
            <person name="Kim K.T."/>
            <person name="Kim M.S."/>
            <person name="Lee J.M."/>
            <person name="Cheong K."/>
            <person name="Shin H.S."/>
            <person name="Kim S.B."/>
            <person name="Han K."/>
            <person name="Lee J."/>
            <person name="Park M."/>
            <person name="Lee H.A."/>
            <person name="Lee H.Y."/>
            <person name="Lee Y."/>
            <person name="Oh S."/>
            <person name="Lee J.H."/>
            <person name="Choi E."/>
            <person name="Choi E."/>
            <person name="Lee S.E."/>
            <person name="Jeon J."/>
            <person name="Kim H."/>
            <person name="Choi G."/>
            <person name="Song H."/>
            <person name="Lee J."/>
            <person name="Lee S.C."/>
            <person name="Kwon J.K."/>
            <person name="Lee H.Y."/>
            <person name="Koo N."/>
            <person name="Hong Y."/>
            <person name="Kim R.W."/>
            <person name="Kang W.H."/>
            <person name="Huh J.H."/>
            <person name="Kang B.C."/>
            <person name="Yang T.J."/>
            <person name="Lee Y.H."/>
            <person name="Bennetzen J.L."/>
            <person name="Choi D."/>
        </authorList>
    </citation>
    <scope>NUCLEOTIDE SEQUENCE [LARGE SCALE GENOMIC DNA]</scope>
    <source>
        <strain evidence="4">cv. PBC81</strain>
    </source>
</reference>
<keyword evidence="2" id="KW-0611">Plant defense</keyword>
<dbReference type="PANTHER" id="PTHR36766:SF44">
    <property type="entry name" value="NBS-CODING RESISTANCE GENE ANALOG"/>
    <property type="match status" value="1"/>
</dbReference>
<gene>
    <name evidence="3" type="ORF">CQW23_12776</name>
</gene>
<proteinExistence type="predicted"/>
<dbReference type="Gene3D" id="1.10.8.430">
    <property type="entry name" value="Helical domain of apoptotic protease-activating factors"/>
    <property type="match status" value="1"/>
</dbReference>
<dbReference type="Proteomes" id="UP000224567">
    <property type="component" value="Unassembled WGS sequence"/>
</dbReference>
<dbReference type="OrthoDB" id="1749650at2759"/>
<dbReference type="PANTHER" id="PTHR36766">
    <property type="entry name" value="PLANT BROAD-SPECTRUM MILDEW RESISTANCE PROTEIN RPW8"/>
    <property type="match status" value="1"/>
</dbReference>
<keyword evidence="1" id="KW-0433">Leucine-rich repeat</keyword>
<reference evidence="4" key="2">
    <citation type="journal article" date="2017" name="J. Anim. Genet.">
        <title>Multiple reference genome sequences of hot pepper reveal the massive evolution of plant disease resistance genes by retroduplication.</title>
        <authorList>
            <person name="Kim S."/>
            <person name="Park J."/>
            <person name="Yeom S.-I."/>
            <person name="Kim Y.-M."/>
            <person name="Seo E."/>
            <person name="Kim K.-T."/>
            <person name="Kim M.-S."/>
            <person name="Lee J.M."/>
            <person name="Cheong K."/>
            <person name="Shin H.-S."/>
            <person name="Kim S.-B."/>
            <person name="Han K."/>
            <person name="Lee J."/>
            <person name="Park M."/>
            <person name="Lee H.-A."/>
            <person name="Lee H.-Y."/>
            <person name="Lee Y."/>
            <person name="Oh S."/>
            <person name="Lee J.H."/>
            <person name="Choi E."/>
            <person name="Choi E."/>
            <person name="Lee S.E."/>
            <person name="Jeon J."/>
            <person name="Kim H."/>
            <person name="Choi G."/>
            <person name="Song H."/>
            <person name="Lee J."/>
            <person name="Lee S.-C."/>
            <person name="Kwon J.-K."/>
            <person name="Lee H.-Y."/>
            <person name="Koo N."/>
            <person name="Hong Y."/>
            <person name="Kim R.W."/>
            <person name="Kang W.-H."/>
            <person name="Huh J.H."/>
            <person name="Kang B.-C."/>
            <person name="Yang T.-J."/>
            <person name="Lee Y.-H."/>
            <person name="Bennetzen J.L."/>
            <person name="Choi D."/>
        </authorList>
    </citation>
    <scope>NUCLEOTIDE SEQUENCE [LARGE SCALE GENOMIC DNA]</scope>
    <source>
        <strain evidence="4">cv. PBC81</strain>
    </source>
</reference>
<dbReference type="STRING" id="33114.A0A2G2WTH5"/>
<dbReference type="SUPFAM" id="SSF52047">
    <property type="entry name" value="RNI-like"/>
    <property type="match status" value="1"/>
</dbReference>
<dbReference type="InterPro" id="IPR032675">
    <property type="entry name" value="LRR_dom_sf"/>
</dbReference>
<evidence type="ECO:0000313" key="4">
    <source>
        <dbReference type="Proteomes" id="UP000224567"/>
    </source>
</evidence>
<dbReference type="InterPro" id="IPR027417">
    <property type="entry name" value="P-loop_NTPase"/>
</dbReference>
<accession>A0A2G2WTH5</accession>
<sequence length="220" mass="24943">MENASVPFDLRLLRPEESWELLQKRVFGEEHCPDELKDVGAKIAQKCDGLPLVLDLIDGVISMMENKEALWLEVLNNLSFFIFMDEEEVMKVGSKESKIDRKGTLIDTLLNEIGMLVHLRCLIIPKAKALPPSFSNLCNLETLEVIANESFPMLEELEIKYYNKITEIPESFGDIASLKLISMWENVTTRTKALAMMGILNHEGPRALLQMAIVNTIHTL</sequence>
<protein>
    <submittedName>
        <fullName evidence="3">Uncharacterized protein</fullName>
    </submittedName>
</protein>
<dbReference type="Gene3D" id="3.80.10.10">
    <property type="entry name" value="Ribonuclease Inhibitor"/>
    <property type="match status" value="1"/>
</dbReference>
<evidence type="ECO:0000256" key="1">
    <source>
        <dbReference type="ARBA" id="ARBA00022614"/>
    </source>
</evidence>
<name>A0A2G2WTH5_CAPBA</name>